<proteinExistence type="inferred from homology"/>
<reference evidence="6" key="1">
    <citation type="submission" date="2021-04" db="EMBL/GenBank/DDBJ databases">
        <title>Microbacterium tenobrionis sp. nov. and Microbacterium allomyrinae sp. nov., isolated from larvae of Tenobrio molitor and Allomyrina dichotoma, respectively.</title>
        <authorList>
            <person name="Lee S.D."/>
        </authorList>
    </citation>
    <scope>NUCLEOTIDE SEQUENCE</scope>
    <source>
        <strain evidence="6">BWT-G7</strain>
    </source>
</reference>
<evidence type="ECO:0000256" key="1">
    <source>
        <dbReference type="ARBA" id="ARBA00009437"/>
    </source>
</evidence>
<organism evidence="6 7">
    <name type="scientific">Microbacterium allomyrinae</name>
    <dbReference type="NCBI Taxonomy" id="2830666"/>
    <lineage>
        <taxon>Bacteria</taxon>
        <taxon>Bacillati</taxon>
        <taxon>Actinomycetota</taxon>
        <taxon>Actinomycetes</taxon>
        <taxon>Micrococcales</taxon>
        <taxon>Microbacteriaceae</taxon>
        <taxon>Microbacterium</taxon>
    </lineage>
</organism>
<dbReference type="PANTHER" id="PTHR30346">
    <property type="entry name" value="TRANSCRIPTIONAL DUAL REGULATOR HCAR-RELATED"/>
    <property type="match status" value="1"/>
</dbReference>
<dbReference type="Pfam" id="PF03466">
    <property type="entry name" value="LysR_substrate"/>
    <property type="match status" value="1"/>
</dbReference>
<comment type="caution">
    <text evidence="6">The sequence shown here is derived from an EMBL/GenBank/DDBJ whole genome shotgun (WGS) entry which is preliminary data.</text>
</comment>
<dbReference type="GO" id="GO:0003700">
    <property type="term" value="F:DNA-binding transcription factor activity"/>
    <property type="evidence" value="ECO:0007669"/>
    <property type="project" value="InterPro"/>
</dbReference>
<dbReference type="GO" id="GO:0003677">
    <property type="term" value="F:DNA binding"/>
    <property type="evidence" value="ECO:0007669"/>
    <property type="project" value="UniProtKB-KW"/>
</dbReference>
<gene>
    <name evidence="6" type="ORF">KEC57_13430</name>
</gene>
<evidence type="ECO:0000256" key="4">
    <source>
        <dbReference type="ARBA" id="ARBA00023163"/>
    </source>
</evidence>
<dbReference type="Gene3D" id="1.10.10.10">
    <property type="entry name" value="Winged helix-like DNA-binding domain superfamily/Winged helix DNA-binding domain"/>
    <property type="match status" value="1"/>
</dbReference>
<feature type="domain" description="HTH lysR-type" evidence="5">
    <location>
        <begin position="5"/>
        <end position="63"/>
    </location>
</feature>
<accession>A0A9X1LWJ6</accession>
<dbReference type="RefSeq" id="WP_229385148.1">
    <property type="nucleotide sequence ID" value="NZ_JAGTTN010000004.1"/>
</dbReference>
<dbReference type="InterPro" id="IPR005119">
    <property type="entry name" value="LysR_subst-bd"/>
</dbReference>
<dbReference type="SUPFAM" id="SSF53850">
    <property type="entry name" value="Periplasmic binding protein-like II"/>
    <property type="match status" value="1"/>
</dbReference>
<dbReference type="EMBL" id="JAGTTN010000004">
    <property type="protein sequence ID" value="MCC2033182.1"/>
    <property type="molecule type" value="Genomic_DNA"/>
</dbReference>
<dbReference type="InterPro" id="IPR000847">
    <property type="entry name" value="LysR_HTH_N"/>
</dbReference>
<comment type="similarity">
    <text evidence="1">Belongs to the LysR transcriptional regulatory family.</text>
</comment>
<evidence type="ECO:0000256" key="3">
    <source>
        <dbReference type="ARBA" id="ARBA00023125"/>
    </source>
</evidence>
<keyword evidence="3" id="KW-0238">DNA-binding</keyword>
<dbReference type="AlphaFoldDB" id="A0A9X1LWJ6"/>
<sequence length="307" mass="32342">MAGDFTIRQLTYFVELARSGSLREASGRLHISESALASSLTELETALDVQLCIRRKGHGIVVTPAGRALAGRARSLVNEAHALAAELSASTGMLSGAVRLGSTAGLAPIMLPPLVERFAVEHPAVRVGLEVDGQSALVDALLDGRLDLAFCFRSQLPDSIQTRELFPTTAFVILPAEHRLAANEAISLGELVDEPLVMTDTAQSAQRTLEIFSAVGLTPRVAFRAPSLELTRSLVARGIGYSLQILRSPGDVSYEGLPLAVRPLAPAPPEDSVVVAWPAAMRPSATAAAAIEIALAARTPERAFTAA</sequence>
<dbReference type="InterPro" id="IPR036388">
    <property type="entry name" value="WH-like_DNA-bd_sf"/>
</dbReference>
<dbReference type="Gene3D" id="3.40.190.10">
    <property type="entry name" value="Periplasmic binding protein-like II"/>
    <property type="match status" value="2"/>
</dbReference>
<dbReference type="InterPro" id="IPR036390">
    <property type="entry name" value="WH_DNA-bd_sf"/>
</dbReference>
<name>A0A9X1LWJ6_9MICO</name>
<dbReference type="GO" id="GO:0032993">
    <property type="term" value="C:protein-DNA complex"/>
    <property type="evidence" value="ECO:0007669"/>
    <property type="project" value="TreeGrafter"/>
</dbReference>
<keyword evidence="4" id="KW-0804">Transcription</keyword>
<keyword evidence="2" id="KW-0805">Transcription regulation</keyword>
<dbReference type="Pfam" id="PF00126">
    <property type="entry name" value="HTH_1"/>
    <property type="match status" value="1"/>
</dbReference>
<dbReference type="PANTHER" id="PTHR30346:SF0">
    <property type="entry name" value="HCA OPERON TRANSCRIPTIONAL ACTIVATOR HCAR"/>
    <property type="match status" value="1"/>
</dbReference>
<evidence type="ECO:0000256" key="2">
    <source>
        <dbReference type="ARBA" id="ARBA00023015"/>
    </source>
</evidence>
<dbReference type="Proteomes" id="UP001139354">
    <property type="component" value="Unassembled WGS sequence"/>
</dbReference>
<evidence type="ECO:0000259" key="5">
    <source>
        <dbReference type="PROSITE" id="PS50931"/>
    </source>
</evidence>
<dbReference type="PROSITE" id="PS50931">
    <property type="entry name" value="HTH_LYSR"/>
    <property type="match status" value="1"/>
</dbReference>
<dbReference type="SUPFAM" id="SSF46785">
    <property type="entry name" value="Winged helix' DNA-binding domain"/>
    <property type="match status" value="1"/>
</dbReference>
<evidence type="ECO:0000313" key="6">
    <source>
        <dbReference type="EMBL" id="MCC2033182.1"/>
    </source>
</evidence>
<evidence type="ECO:0000313" key="7">
    <source>
        <dbReference type="Proteomes" id="UP001139354"/>
    </source>
</evidence>
<keyword evidence="7" id="KW-1185">Reference proteome</keyword>
<protein>
    <submittedName>
        <fullName evidence="6">LysR family transcriptional regulator</fullName>
    </submittedName>
</protein>